<evidence type="ECO:0000313" key="3">
    <source>
        <dbReference type="EMBL" id="UOM51382.1"/>
    </source>
</evidence>
<dbReference type="Pfam" id="PF13635">
    <property type="entry name" value="DUF4143"/>
    <property type="match status" value="1"/>
</dbReference>
<protein>
    <submittedName>
        <fullName evidence="3">DUF4143 domain-containing protein</fullName>
    </submittedName>
</protein>
<feature type="domain" description="DUF4143" evidence="2">
    <location>
        <begin position="201"/>
        <end position="365"/>
    </location>
</feature>
<evidence type="ECO:0000313" key="4">
    <source>
        <dbReference type="Proteomes" id="UP000829708"/>
    </source>
</evidence>
<dbReference type="Pfam" id="PF13173">
    <property type="entry name" value="AAA_14"/>
    <property type="match status" value="1"/>
</dbReference>
<reference evidence="4" key="1">
    <citation type="journal article" date="2024" name="J Bioinform Genom">
        <title>Complete genome sequence of the type strain bacterium Sphaerochaeta associata GLS2t (VKM B-2742)t.</title>
        <authorList>
            <person name="Troshina O.Y."/>
            <person name="Tepeeva A.N."/>
            <person name="Arzamasceva V.O."/>
            <person name="Whitman W.B."/>
            <person name="Varghese N."/>
            <person name="Shapiro N."/>
            <person name="Woyke T."/>
            <person name="Kripides N.C."/>
            <person name="Vasilenko O.V."/>
        </authorList>
    </citation>
    <scope>NUCLEOTIDE SEQUENCE [LARGE SCALE GENOMIC DNA]</scope>
    <source>
        <strain evidence="4">GLS2T</strain>
    </source>
</reference>
<evidence type="ECO:0000259" key="1">
    <source>
        <dbReference type="Pfam" id="PF13173"/>
    </source>
</evidence>
<dbReference type="EMBL" id="CP094929">
    <property type="protein sequence ID" value="UOM51382.1"/>
    <property type="molecule type" value="Genomic_DNA"/>
</dbReference>
<gene>
    <name evidence="3" type="ORF">MUG09_01175</name>
</gene>
<accession>A0ABY4DC29</accession>
<dbReference type="RefSeq" id="WP_244772751.1">
    <property type="nucleotide sequence ID" value="NZ_CP094929.1"/>
</dbReference>
<feature type="domain" description="AAA" evidence="1">
    <location>
        <begin position="22"/>
        <end position="135"/>
    </location>
</feature>
<dbReference type="InterPro" id="IPR025420">
    <property type="entry name" value="DUF4143"/>
</dbReference>
<evidence type="ECO:0000259" key="2">
    <source>
        <dbReference type="Pfam" id="PF13635"/>
    </source>
</evidence>
<name>A0ABY4DC29_9SPIR</name>
<sequence length="421" mass="46943">MSQYIPRVIDTLLEEYLETFGAVYIRGPKWCGKTTTAEQKAKSIVRFQDPKTGESNRMMAEIDPSLLLKGDNPRLLDEWQVVPKIWDAVRLQVDDLKVEGLFILTGSTVPVDDDQRHSGTGRISRLTMRPMSLMESGESNGKVSLSSLFLGKAIEPGMLSSLAIPQLAYVMVRGGWPASIGKSERAAGLIAQEYLVSLAESDVSRTTKTQKNPERVHALLRSYARNVSTLATNENIMRDISENDMSFSESLYYEYLNALQRLYVIEDVSAWKPSIRSKTAIRSRPKREFVDPSLAVAAIGLSSAMLLENLEYMGFVFETLCIRDLRVYSQPLGGTVSYYHDRYDLECDCVLHLRDGRYALIECKLGGSRIDEGAAHLLELNSLIKQHGMKKPSFLMVLTATNTAYARPDGVLVVPIGCLGI</sequence>
<dbReference type="Proteomes" id="UP000829708">
    <property type="component" value="Chromosome"/>
</dbReference>
<dbReference type="PANTHER" id="PTHR43566:SF2">
    <property type="entry name" value="DUF4143 DOMAIN-CONTAINING PROTEIN"/>
    <property type="match status" value="1"/>
</dbReference>
<dbReference type="PANTHER" id="PTHR43566">
    <property type="entry name" value="CONSERVED PROTEIN"/>
    <property type="match status" value="1"/>
</dbReference>
<keyword evidence="4" id="KW-1185">Reference proteome</keyword>
<proteinExistence type="predicted"/>
<organism evidence="3 4">
    <name type="scientific">Sphaerochaeta associata</name>
    <dbReference type="NCBI Taxonomy" id="1129264"/>
    <lineage>
        <taxon>Bacteria</taxon>
        <taxon>Pseudomonadati</taxon>
        <taxon>Spirochaetota</taxon>
        <taxon>Spirochaetia</taxon>
        <taxon>Spirochaetales</taxon>
        <taxon>Sphaerochaetaceae</taxon>
        <taxon>Sphaerochaeta</taxon>
    </lineage>
</organism>
<dbReference type="InterPro" id="IPR041682">
    <property type="entry name" value="AAA_14"/>
</dbReference>